<feature type="compositionally biased region" description="Polar residues" evidence="1">
    <location>
        <begin position="78"/>
        <end position="95"/>
    </location>
</feature>
<dbReference type="Pfam" id="PF20125">
    <property type="entry name" value="DUF6515"/>
    <property type="match status" value="1"/>
</dbReference>
<dbReference type="RefSeq" id="WP_091367874.1">
    <property type="nucleotide sequence ID" value="NZ_LT629740.1"/>
</dbReference>
<feature type="compositionally biased region" description="Low complexity" evidence="1">
    <location>
        <begin position="57"/>
        <end position="77"/>
    </location>
</feature>
<feature type="compositionally biased region" description="Gly residues" evidence="1">
    <location>
        <begin position="33"/>
        <end position="53"/>
    </location>
</feature>
<dbReference type="STRING" id="652787.SAMN05216490_0207"/>
<evidence type="ECO:0000256" key="2">
    <source>
        <dbReference type="SAM" id="SignalP"/>
    </source>
</evidence>
<proteinExistence type="predicted"/>
<keyword evidence="2" id="KW-0732">Signal</keyword>
<organism evidence="3 4">
    <name type="scientific">Mucilaginibacter mallensis</name>
    <dbReference type="NCBI Taxonomy" id="652787"/>
    <lineage>
        <taxon>Bacteria</taxon>
        <taxon>Pseudomonadati</taxon>
        <taxon>Bacteroidota</taxon>
        <taxon>Sphingobacteriia</taxon>
        <taxon>Sphingobacteriales</taxon>
        <taxon>Sphingobacteriaceae</taxon>
        <taxon>Mucilaginibacter</taxon>
    </lineage>
</organism>
<dbReference type="AlphaFoldDB" id="A0A1H1N2D1"/>
<dbReference type="EMBL" id="LT629740">
    <property type="protein sequence ID" value="SDR92349.1"/>
    <property type="molecule type" value="Genomic_DNA"/>
</dbReference>
<feature type="signal peptide" evidence="2">
    <location>
        <begin position="1"/>
        <end position="27"/>
    </location>
</feature>
<evidence type="ECO:0000313" key="3">
    <source>
        <dbReference type="EMBL" id="SDR92349.1"/>
    </source>
</evidence>
<reference evidence="3 4" key="1">
    <citation type="submission" date="2016-10" db="EMBL/GenBank/DDBJ databases">
        <authorList>
            <person name="de Groot N.N."/>
        </authorList>
    </citation>
    <scope>NUCLEOTIDE SEQUENCE [LARGE SCALE GENOMIC DNA]</scope>
    <source>
        <strain evidence="3 4">MP1X4</strain>
    </source>
</reference>
<accession>A0A1H1N2D1</accession>
<dbReference type="InterPro" id="IPR045398">
    <property type="entry name" value="DUF6515"/>
</dbReference>
<name>A0A1H1N2D1_MUCMA</name>
<evidence type="ECO:0000313" key="4">
    <source>
        <dbReference type="Proteomes" id="UP000199679"/>
    </source>
</evidence>
<feature type="region of interest" description="Disordered" evidence="1">
    <location>
        <begin position="28"/>
        <end position="95"/>
    </location>
</feature>
<protein>
    <submittedName>
        <fullName evidence="3">Uncharacterized protein</fullName>
    </submittedName>
</protein>
<evidence type="ECO:0000256" key="1">
    <source>
        <dbReference type="SAM" id="MobiDB-lite"/>
    </source>
</evidence>
<gene>
    <name evidence="3" type="ORF">SAMN05216490_0207</name>
</gene>
<sequence>MKSIYKYLSATALSGMLCLALAIPASAQHDHSGGGGGGGRPAGGGGGGGGGGHVSVAPSAPRTSSAPRSYSTPSTRTNNANTAGHSNYAQRPNSNTQRSIIARPNYGGHVGVPARTGVTAYRTYPSSVYGHNHAVVAYRGGYLPGNTAYHYNHGYYGSYYAPRLGFSIGYLPYGYYPFYYGDYQYFYSGGLFYQYDNDQYTVVEPPVGAEVTTLPSNAQSIVINGQQYYEADGVYYEPITKDDGSLSYQVAGKDGELTTDDSGGDVNNAPAAPQIGDIVTQLPPNCRKININGDKLYISPDGVYFKVLVDPNGNKTYKIVGLPDQGDQGQNQGDPNGN</sequence>
<keyword evidence="4" id="KW-1185">Reference proteome</keyword>
<dbReference type="Proteomes" id="UP000199679">
    <property type="component" value="Chromosome I"/>
</dbReference>
<dbReference type="OrthoDB" id="660033at2"/>
<feature type="chain" id="PRO_5009255055" evidence="2">
    <location>
        <begin position="28"/>
        <end position="338"/>
    </location>
</feature>